<comment type="caution">
    <text evidence="2">The sequence shown here is derived from an EMBL/GenBank/DDBJ whole genome shotgun (WGS) entry which is preliminary data.</text>
</comment>
<dbReference type="EMBL" id="JABCQF010000011">
    <property type="protein sequence ID" value="MBF0883631.1"/>
    <property type="molecule type" value="Genomic_DNA"/>
</dbReference>
<sequence>MPTHTHNFVASEAISHATYNDTSRVLTITFRDGWKSYAYYNVPPSVWIEFIHASSAGRYVQYHIKPYYSLRR</sequence>
<accession>A0ABR9YQZ9</accession>
<reference evidence="2" key="1">
    <citation type="submission" date="2020-04" db="EMBL/GenBank/DDBJ databases">
        <authorList>
            <person name="Sombolestani A."/>
        </authorList>
    </citation>
    <scope>NUCLEOTIDE SEQUENCE</scope>
    <source>
        <strain evidence="2">R-71646</strain>
    </source>
</reference>
<evidence type="ECO:0000259" key="1">
    <source>
        <dbReference type="Pfam" id="PF13619"/>
    </source>
</evidence>
<name>A0ABR9YQZ9_9PROT</name>
<organism evidence="2 3">
    <name type="scientific">Gluconobacter potus</name>
    <dbReference type="NCBI Taxonomy" id="2724927"/>
    <lineage>
        <taxon>Bacteria</taxon>
        <taxon>Pseudomonadati</taxon>
        <taxon>Pseudomonadota</taxon>
        <taxon>Alphaproteobacteria</taxon>
        <taxon>Acetobacterales</taxon>
        <taxon>Acetobacteraceae</taxon>
        <taxon>Gluconobacter</taxon>
    </lineage>
</organism>
<feature type="domain" description="KTSC" evidence="1">
    <location>
        <begin position="11"/>
        <end position="68"/>
    </location>
</feature>
<dbReference type="Pfam" id="PF13619">
    <property type="entry name" value="KTSC"/>
    <property type="match status" value="1"/>
</dbReference>
<dbReference type="InterPro" id="IPR025309">
    <property type="entry name" value="KTSC_dom"/>
</dbReference>
<evidence type="ECO:0000313" key="2">
    <source>
        <dbReference type="EMBL" id="MBF0883631.1"/>
    </source>
</evidence>
<gene>
    <name evidence="2" type="ORF">HKD31_12895</name>
</gene>
<protein>
    <submittedName>
        <fullName evidence="2">KTSC domain-containing protein</fullName>
    </submittedName>
</protein>
<reference evidence="2" key="2">
    <citation type="submission" date="2020-11" db="EMBL/GenBank/DDBJ databases">
        <title>Description of novel Gluconobacter species.</title>
        <authorList>
            <person name="Cleenwerck I."/>
            <person name="Cnockaert M."/>
            <person name="Borremans W."/>
            <person name="Wieme A.D."/>
            <person name="De Vuyst L."/>
            <person name="Vandamme P."/>
        </authorList>
    </citation>
    <scope>NUCLEOTIDE SEQUENCE</scope>
    <source>
        <strain evidence="2">R-71646</strain>
    </source>
</reference>
<dbReference type="RefSeq" id="WP_194265432.1">
    <property type="nucleotide sequence ID" value="NZ_JABCQF010000011.1"/>
</dbReference>
<keyword evidence="3" id="KW-1185">Reference proteome</keyword>
<evidence type="ECO:0000313" key="3">
    <source>
        <dbReference type="Proteomes" id="UP000644588"/>
    </source>
</evidence>
<proteinExistence type="predicted"/>
<dbReference type="Proteomes" id="UP000644588">
    <property type="component" value="Unassembled WGS sequence"/>
</dbReference>